<dbReference type="GeneID" id="20525015"/>
<dbReference type="AlphaFoldDB" id="A0A058ZGU6"/>
<dbReference type="SUPFAM" id="SSF55718">
    <property type="entry name" value="SCP-like"/>
    <property type="match status" value="1"/>
</dbReference>
<evidence type="ECO:0000313" key="2">
    <source>
        <dbReference type="EMBL" id="KCV72712.1"/>
    </source>
</evidence>
<dbReference type="GO" id="GO:0005829">
    <property type="term" value="C:cytosol"/>
    <property type="evidence" value="ECO:0007669"/>
    <property type="project" value="TreeGrafter"/>
</dbReference>
<dbReference type="OrthoDB" id="10265837at2759"/>
<dbReference type="InterPro" id="IPR036527">
    <property type="entry name" value="SCP2_sterol-bd_dom_sf"/>
</dbReference>
<dbReference type="EMBL" id="KB932201">
    <property type="protein sequence ID" value="KCV72712.1"/>
    <property type="molecule type" value="Genomic_DNA"/>
</dbReference>
<gene>
    <name evidence="2" type="ORF">H696_00290</name>
</gene>
<organism evidence="2">
    <name type="scientific">Fonticula alba</name>
    <name type="common">Slime mold</name>
    <dbReference type="NCBI Taxonomy" id="691883"/>
    <lineage>
        <taxon>Eukaryota</taxon>
        <taxon>Rotosphaerida</taxon>
        <taxon>Fonticulaceae</taxon>
        <taxon>Fonticula</taxon>
    </lineage>
</organism>
<name>A0A058ZGU6_FONAL</name>
<dbReference type="PANTHER" id="PTHR10094">
    <property type="entry name" value="STEROL CARRIER PROTEIN 2 SCP-2 FAMILY PROTEIN"/>
    <property type="match status" value="1"/>
</dbReference>
<sequence length="127" mass="13816">MTNFESEQFFKQLKDGVSGLPSDAKDRILKQVNGLFQFDITNSEGVTKIWTLDLKAGTATAGSLVEGPISGRRPDVILKMTDENFAKMARGELNGQKAFMAGQLKVRGKIVLATKLDTILKTVRAAA</sequence>
<dbReference type="Pfam" id="PF02036">
    <property type="entry name" value="SCP2"/>
    <property type="match status" value="1"/>
</dbReference>
<proteinExistence type="predicted"/>
<protein>
    <recommendedName>
        <fullName evidence="1">SCP2 domain-containing protein</fullName>
    </recommendedName>
</protein>
<feature type="domain" description="SCP2" evidence="1">
    <location>
        <begin position="21"/>
        <end position="121"/>
    </location>
</feature>
<dbReference type="Gene3D" id="3.30.1050.10">
    <property type="entry name" value="SCP2 sterol-binding domain"/>
    <property type="match status" value="1"/>
</dbReference>
<keyword evidence="3" id="KW-1185">Reference proteome</keyword>
<dbReference type="InterPro" id="IPR003033">
    <property type="entry name" value="SCP2_sterol-bd_dom"/>
</dbReference>
<dbReference type="RefSeq" id="XP_009492413.1">
    <property type="nucleotide sequence ID" value="XM_009494138.1"/>
</dbReference>
<evidence type="ECO:0000259" key="1">
    <source>
        <dbReference type="Pfam" id="PF02036"/>
    </source>
</evidence>
<accession>A0A058ZGU6</accession>
<dbReference type="Proteomes" id="UP000030693">
    <property type="component" value="Unassembled WGS sequence"/>
</dbReference>
<reference evidence="2" key="1">
    <citation type="submission" date="2013-04" db="EMBL/GenBank/DDBJ databases">
        <title>The Genome Sequence of Fonticula alba ATCC 38817.</title>
        <authorList>
            <consortium name="The Broad Institute Genomics Platform"/>
            <person name="Russ C."/>
            <person name="Cuomo C."/>
            <person name="Burger G."/>
            <person name="Gray M.W."/>
            <person name="Holland P.W.H."/>
            <person name="King N."/>
            <person name="Lang F.B.F."/>
            <person name="Roger A.J."/>
            <person name="Ruiz-Trillo I."/>
            <person name="Brown M."/>
            <person name="Walker B."/>
            <person name="Young S."/>
            <person name="Zeng Q."/>
            <person name="Gargeya S."/>
            <person name="Fitzgerald M."/>
            <person name="Haas B."/>
            <person name="Abouelleil A."/>
            <person name="Allen A.W."/>
            <person name="Alvarado L."/>
            <person name="Arachchi H.M."/>
            <person name="Berlin A.M."/>
            <person name="Chapman S.B."/>
            <person name="Gainer-Dewar J."/>
            <person name="Goldberg J."/>
            <person name="Griggs A."/>
            <person name="Gujja S."/>
            <person name="Hansen M."/>
            <person name="Howarth C."/>
            <person name="Imamovic A."/>
            <person name="Ireland A."/>
            <person name="Larimer J."/>
            <person name="McCowan C."/>
            <person name="Murphy C."/>
            <person name="Pearson M."/>
            <person name="Poon T.W."/>
            <person name="Priest M."/>
            <person name="Roberts A."/>
            <person name="Saif S."/>
            <person name="Shea T."/>
            <person name="Sisk P."/>
            <person name="Sykes S."/>
            <person name="Wortman J."/>
            <person name="Nusbaum C."/>
            <person name="Birren B."/>
        </authorList>
    </citation>
    <scope>NUCLEOTIDE SEQUENCE [LARGE SCALE GENOMIC DNA]</scope>
    <source>
        <strain evidence="2">ATCC 38817</strain>
    </source>
</reference>
<dbReference type="PANTHER" id="PTHR10094:SF25">
    <property type="entry name" value="SCP2 STEROL-BINDING DOMAIN-CONTAINING PROTEIN 1"/>
    <property type="match status" value="1"/>
</dbReference>
<dbReference type="eggNOG" id="KOG4170">
    <property type="taxonomic scope" value="Eukaryota"/>
</dbReference>
<dbReference type="OMA" id="EQMKQHF"/>
<evidence type="ECO:0000313" key="3">
    <source>
        <dbReference type="Proteomes" id="UP000030693"/>
    </source>
</evidence>
<dbReference type="STRING" id="691883.A0A058ZGU6"/>